<dbReference type="Gene3D" id="3.30.1050.10">
    <property type="entry name" value="SCP2 sterol-binding domain"/>
    <property type="match status" value="1"/>
</dbReference>
<dbReference type="OrthoDB" id="9768284at2"/>
<evidence type="ECO:0000259" key="1">
    <source>
        <dbReference type="PROSITE" id="PS51186"/>
    </source>
</evidence>
<dbReference type="AlphaFoldDB" id="A0A2T4U7K1"/>
<accession>A0A2T4U7K1</accession>
<sequence length="396" mass="46146">MIIRRLKPSEAEQAVRMSEFAFQYELTDTERRMRIADMNPSDTWVAEEKGDLLSKLTILPLQIFLHGTPVSAGGVSGVATWPEYRRKGLVTLLLHHALEDMRNSGKVLSLLYPFSIPFYRHFGWELFADQEVITMERHQFPKQESHEGLCRRLTENKEIIAPVYHQWAEKYNGPLLRGGEWWNKSVFKRKKGDVVAYYRNDKIRGYMIYDIKNHHMNIEELIWLDPDARKGLFSFIANHDSMADNISLKLPAHEMTPHLLPDPKVKREVSSYFMARIVDCTALLEQYPFQLQKNENIILHISDHFCTWNERTYIISKDKETNRIRSYSRQMQEEKDLPKLLHEGLHMSINTLSALLFGTYTAHRLWEEGLISGPEDSTALLARAVPSGSPAFYDFF</sequence>
<dbReference type="InterPro" id="IPR000182">
    <property type="entry name" value="GNAT_dom"/>
</dbReference>
<dbReference type="SUPFAM" id="SSF55718">
    <property type="entry name" value="SCP-like"/>
    <property type="match status" value="1"/>
</dbReference>
<proteinExistence type="predicted"/>
<dbReference type="SUPFAM" id="SSF55729">
    <property type="entry name" value="Acyl-CoA N-acyltransferases (Nat)"/>
    <property type="match status" value="1"/>
</dbReference>
<dbReference type="InterPro" id="IPR041380">
    <property type="entry name" value="Acetyltransf_17"/>
</dbReference>
<evidence type="ECO:0000313" key="3">
    <source>
        <dbReference type="Proteomes" id="UP000240509"/>
    </source>
</evidence>
<dbReference type="InterPro" id="IPR051554">
    <property type="entry name" value="Acetyltransferase_Eis"/>
</dbReference>
<evidence type="ECO:0000313" key="2">
    <source>
        <dbReference type="EMBL" id="PTL39345.1"/>
    </source>
</evidence>
<reference evidence="2 3" key="1">
    <citation type="submission" date="2018-03" db="EMBL/GenBank/DDBJ databases">
        <title>Alkalicoccus saliphilus sp. nov., isolated from a mineral pool.</title>
        <authorList>
            <person name="Zhao B."/>
        </authorList>
    </citation>
    <scope>NUCLEOTIDE SEQUENCE [LARGE SCALE GENOMIC DNA]</scope>
    <source>
        <strain evidence="2 3">6AG</strain>
    </source>
</reference>
<dbReference type="InterPro" id="IPR016181">
    <property type="entry name" value="Acyl_CoA_acyltransferase"/>
</dbReference>
<dbReference type="InterPro" id="IPR025559">
    <property type="entry name" value="Eis_dom"/>
</dbReference>
<dbReference type="Pfam" id="PF13530">
    <property type="entry name" value="SCP2_2"/>
    <property type="match status" value="1"/>
</dbReference>
<name>A0A2T4U7K1_9BACI</name>
<dbReference type="Gene3D" id="3.40.630.30">
    <property type="match status" value="2"/>
</dbReference>
<comment type="caution">
    <text evidence="2">The sequence shown here is derived from an EMBL/GenBank/DDBJ whole genome shotgun (WGS) entry which is preliminary data.</text>
</comment>
<dbReference type="EMBL" id="PZJJ01000008">
    <property type="protein sequence ID" value="PTL39345.1"/>
    <property type="molecule type" value="Genomic_DNA"/>
</dbReference>
<dbReference type="CDD" id="cd04301">
    <property type="entry name" value="NAT_SF"/>
    <property type="match status" value="1"/>
</dbReference>
<dbReference type="PROSITE" id="PS51186">
    <property type="entry name" value="GNAT"/>
    <property type="match status" value="1"/>
</dbReference>
<organism evidence="2 3">
    <name type="scientific">Alkalicoccus saliphilus</name>
    <dbReference type="NCBI Taxonomy" id="200989"/>
    <lineage>
        <taxon>Bacteria</taxon>
        <taxon>Bacillati</taxon>
        <taxon>Bacillota</taxon>
        <taxon>Bacilli</taxon>
        <taxon>Bacillales</taxon>
        <taxon>Bacillaceae</taxon>
        <taxon>Alkalicoccus</taxon>
    </lineage>
</organism>
<dbReference type="Pfam" id="PF17668">
    <property type="entry name" value="Acetyltransf_17"/>
    <property type="match status" value="1"/>
</dbReference>
<dbReference type="GO" id="GO:0030649">
    <property type="term" value="P:aminoglycoside antibiotic catabolic process"/>
    <property type="evidence" value="ECO:0007669"/>
    <property type="project" value="TreeGrafter"/>
</dbReference>
<dbReference type="PANTHER" id="PTHR37817">
    <property type="entry name" value="N-ACETYLTRANSFERASE EIS"/>
    <property type="match status" value="1"/>
</dbReference>
<dbReference type="PANTHER" id="PTHR37817:SF1">
    <property type="entry name" value="N-ACETYLTRANSFERASE EIS"/>
    <property type="match status" value="1"/>
</dbReference>
<gene>
    <name evidence="2" type="ORF">C6Y45_06955</name>
</gene>
<keyword evidence="3" id="KW-1185">Reference proteome</keyword>
<dbReference type="Proteomes" id="UP000240509">
    <property type="component" value="Unassembled WGS sequence"/>
</dbReference>
<dbReference type="GO" id="GO:0034069">
    <property type="term" value="F:aminoglycoside N-acetyltransferase activity"/>
    <property type="evidence" value="ECO:0007669"/>
    <property type="project" value="TreeGrafter"/>
</dbReference>
<protein>
    <recommendedName>
        <fullName evidence="1">N-acetyltransferase domain-containing protein</fullName>
    </recommendedName>
</protein>
<feature type="domain" description="N-acetyltransferase" evidence="1">
    <location>
        <begin position="1"/>
        <end position="147"/>
    </location>
</feature>
<dbReference type="Pfam" id="PF13527">
    <property type="entry name" value="Acetyltransf_9"/>
    <property type="match status" value="1"/>
</dbReference>
<dbReference type="InterPro" id="IPR036527">
    <property type="entry name" value="SCP2_sterol-bd_dom_sf"/>
</dbReference>
<dbReference type="RefSeq" id="WP_107584507.1">
    <property type="nucleotide sequence ID" value="NZ_PZJJ01000008.1"/>
</dbReference>